<protein>
    <submittedName>
        <fullName evidence="2">Uncharacterized protein</fullName>
    </submittedName>
</protein>
<feature type="signal peptide" evidence="1">
    <location>
        <begin position="1"/>
        <end position="17"/>
    </location>
</feature>
<proteinExistence type="predicted"/>
<accession>A0A8H4M5C9</accession>
<reference evidence="2" key="2">
    <citation type="submission" date="2020-04" db="EMBL/GenBank/DDBJ databases">
        <authorList>
            <person name="Santos R.A.C."/>
            <person name="Steenwyk J.L."/>
            <person name="Rivero-Menendez O."/>
            <person name="Mead M.E."/>
            <person name="Silva L.P."/>
            <person name="Bastos R.W."/>
            <person name="Alastruey-Izquierdo A."/>
            <person name="Goldman G.H."/>
            <person name="Rokas A."/>
        </authorList>
    </citation>
    <scope>NUCLEOTIDE SEQUENCE</scope>
    <source>
        <strain evidence="2">CNM-CM6805</strain>
    </source>
</reference>
<keyword evidence="1" id="KW-0732">Signal</keyword>
<reference evidence="2" key="1">
    <citation type="journal article" date="2020" name="bioRxiv">
        <title>Genomic and phenotypic heterogeneity of clinical isolates of the human pathogens Aspergillus fumigatus, Aspergillus lentulus and Aspergillus fumigatiaffinis.</title>
        <authorList>
            <person name="dos Santos R.A.C."/>
            <person name="Steenwyk J.L."/>
            <person name="Rivero-Menendez O."/>
            <person name="Mead M.E."/>
            <person name="Silva L.P."/>
            <person name="Bastos R.W."/>
            <person name="Alastruey-Izquierdo A."/>
            <person name="Goldman G.H."/>
            <person name="Rokas A."/>
        </authorList>
    </citation>
    <scope>NUCLEOTIDE SEQUENCE</scope>
    <source>
        <strain evidence="2">CNM-CM6805</strain>
    </source>
</reference>
<organism evidence="2 3">
    <name type="scientific">Aspergillus fumigatiaffinis</name>
    <dbReference type="NCBI Taxonomy" id="340414"/>
    <lineage>
        <taxon>Eukaryota</taxon>
        <taxon>Fungi</taxon>
        <taxon>Dikarya</taxon>
        <taxon>Ascomycota</taxon>
        <taxon>Pezizomycotina</taxon>
        <taxon>Eurotiomycetes</taxon>
        <taxon>Eurotiomycetidae</taxon>
        <taxon>Eurotiales</taxon>
        <taxon>Aspergillaceae</taxon>
        <taxon>Aspergillus</taxon>
        <taxon>Aspergillus subgen. Fumigati</taxon>
    </lineage>
</organism>
<sequence>MKYSVLSIAALVAPALGNPAYYWRHYLSRPIHLADAGTVDIQNNAPFNVQVDVEPQGDYFNVAPGDYHSVPGAQNADVKFNQQVEVSYVSGDQDTFNYVIQPTGNGFAGCVDVSPGGCEPLTWCAGDPPTHPVTCKAGTGLPVTLYQPSNMRKSPHEFLL</sequence>
<evidence type="ECO:0000313" key="3">
    <source>
        <dbReference type="Proteomes" id="UP000653565"/>
    </source>
</evidence>
<feature type="chain" id="PRO_5034477356" evidence="1">
    <location>
        <begin position="18"/>
        <end position="160"/>
    </location>
</feature>
<dbReference type="AlphaFoldDB" id="A0A8H4M5C9"/>
<comment type="caution">
    <text evidence="2">The sequence shown here is derived from an EMBL/GenBank/DDBJ whole genome shotgun (WGS) entry which is preliminary data.</text>
</comment>
<evidence type="ECO:0000313" key="2">
    <source>
        <dbReference type="EMBL" id="KAF4228982.1"/>
    </source>
</evidence>
<name>A0A8H4M5C9_9EURO</name>
<dbReference type="EMBL" id="JAAAPX010000140">
    <property type="protein sequence ID" value="KAF4228982.1"/>
    <property type="molecule type" value="Genomic_DNA"/>
</dbReference>
<evidence type="ECO:0000256" key="1">
    <source>
        <dbReference type="SAM" id="SignalP"/>
    </source>
</evidence>
<keyword evidence="3" id="KW-1185">Reference proteome</keyword>
<gene>
    <name evidence="2" type="ORF">CNMCM6805_001776</name>
</gene>
<dbReference type="Proteomes" id="UP000653565">
    <property type="component" value="Unassembled WGS sequence"/>
</dbReference>